<accession>A0A6F9E9R8</accession>
<dbReference type="Proteomes" id="UP000502196">
    <property type="component" value="Chromosome"/>
</dbReference>
<sequence length="276" mass="30768">MSESMAQVFREVAALGRAWRAMLRAAFLSRVAYRADLWVGIVGVFVLNGATLGTTWVLLNRFDRLGGWGFYDILFLYNLWLIGHGLRVILFRHVGQLETYIIEGTFDQFLLRPVSPLLQFLSREVHYLGLGDVLVSSTGIALAYHHLGMHWSGGTWLWFLVVAVSAAAVELGLILLLASTAFWTGRSTPLVNTATQFSFGVVQQYPIHIFGRPLQAIVTIFLPFAFMNYYPSLYFLGKAQGYGILPFISPLVALVLLVTAGIVWRRGLKVYTSTGS</sequence>
<evidence type="ECO:0008006" key="4">
    <source>
        <dbReference type="Google" id="ProtNLM"/>
    </source>
</evidence>
<feature type="transmembrane region" description="Helical" evidence="1">
    <location>
        <begin position="37"/>
        <end position="59"/>
    </location>
</feature>
<dbReference type="RefSeq" id="WP_232059669.1">
    <property type="nucleotide sequence ID" value="NZ_CP047972.1"/>
</dbReference>
<dbReference type="EMBL" id="LR792683">
    <property type="protein sequence ID" value="CAB3393628.1"/>
    <property type="molecule type" value="Genomic_DNA"/>
</dbReference>
<evidence type="ECO:0000313" key="2">
    <source>
        <dbReference type="EMBL" id="CAB3393628.1"/>
    </source>
</evidence>
<protein>
    <recommendedName>
        <fullName evidence="4">ABC transporter permease</fullName>
    </recommendedName>
</protein>
<evidence type="ECO:0000313" key="3">
    <source>
        <dbReference type="Proteomes" id="UP000502196"/>
    </source>
</evidence>
<proteinExistence type="predicted"/>
<keyword evidence="1" id="KW-0812">Transmembrane</keyword>
<dbReference type="InterPro" id="IPR010390">
    <property type="entry name" value="ABC-2_transporter-like"/>
</dbReference>
<dbReference type="PANTHER" id="PTHR36833">
    <property type="entry name" value="SLR0610 PROTEIN-RELATED"/>
    <property type="match status" value="1"/>
</dbReference>
<reference evidence="2 3" key="1">
    <citation type="submission" date="2020-04" db="EMBL/GenBank/DDBJ databases">
        <authorList>
            <person name="Hogendoorn C."/>
        </authorList>
    </citation>
    <scope>NUCLEOTIDE SEQUENCE [LARGE SCALE GENOMIC DNA]</scope>
    <source>
        <strain evidence="2">COOX1</strain>
    </source>
</reference>
<feature type="transmembrane region" description="Helical" evidence="1">
    <location>
        <begin position="125"/>
        <end position="144"/>
    </location>
</feature>
<dbReference type="Pfam" id="PF06182">
    <property type="entry name" value="ABC2_membrane_6"/>
    <property type="match status" value="1"/>
</dbReference>
<dbReference type="AlphaFoldDB" id="A0A6F9E9R8"/>
<dbReference type="PANTHER" id="PTHR36833:SF1">
    <property type="entry name" value="INTEGRAL MEMBRANE TRANSPORT PROTEIN"/>
    <property type="match status" value="1"/>
</dbReference>
<organism evidence="2 3">
    <name type="scientific">Kyrpidia spormannii</name>
    <dbReference type="NCBI Taxonomy" id="2055160"/>
    <lineage>
        <taxon>Bacteria</taxon>
        <taxon>Bacillati</taxon>
        <taxon>Bacillota</taxon>
        <taxon>Bacilli</taxon>
        <taxon>Bacillales</taxon>
        <taxon>Alicyclobacillaceae</taxon>
        <taxon>Kyrpidia</taxon>
    </lineage>
</organism>
<feature type="transmembrane region" description="Helical" evidence="1">
    <location>
        <begin position="242"/>
        <end position="264"/>
    </location>
</feature>
<feature type="transmembrane region" description="Helical" evidence="1">
    <location>
        <begin position="65"/>
        <end position="83"/>
    </location>
</feature>
<feature type="transmembrane region" description="Helical" evidence="1">
    <location>
        <begin position="156"/>
        <end position="178"/>
    </location>
</feature>
<keyword evidence="1" id="KW-0472">Membrane</keyword>
<keyword evidence="1" id="KW-1133">Transmembrane helix</keyword>
<evidence type="ECO:0000256" key="1">
    <source>
        <dbReference type="SAM" id="Phobius"/>
    </source>
</evidence>
<gene>
    <name evidence="2" type="ORF">COOX1_2004</name>
</gene>
<name>A0A6F9E9R8_9BACL</name>
<feature type="transmembrane region" description="Helical" evidence="1">
    <location>
        <begin position="213"/>
        <end position="230"/>
    </location>
</feature>